<evidence type="ECO:0000313" key="2">
    <source>
        <dbReference type="EMBL" id="EEF39115.1"/>
    </source>
</evidence>
<dbReference type="Proteomes" id="UP000008311">
    <property type="component" value="Unassembled WGS sequence"/>
</dbReference>
<dbReference type="InParanoid" id="B9SBA7"/>
<name>B9SBA7_RICCO</name>
<evidence type="ECO:0000256" key="1">
    <source>
        <dbReference type="SAM" id="MobiDB-lite"/>
    </source>
</evidence>
<sequence length="136" mass="15069">MAMKPICDYNFPSERIGEYDISFEAAFALGHTLSWPAKPVGVVVHSFPGPSNSILVGRLPRDMAMKPICDYSFLSEGIRKYDISFEAERNSQTKPVVWSISKILSIGKLETDNQGPDLTSTRGVHKEEHVGMPTPT</sequence>
<reference evidence="3" key="1">
    <citation type="journal article" date="2010" name="Nat. Biotechnol.">
        <title>Draft genome sequence of the oilseed species Ricinus communis.</title>
        <authorList>
            <person name="Chan A.P."/>
            <person name="Crabtree J."/>
            <person name="Zhao Q."/>
            <person name="Lorenzi H."/>
            <person name="Orvis J."/>
            <person name="Puiu D."/>
            <person name="Melake-Berhan A."/>
            <person name="Jones K.M."/>
            <person name="Redman J."/>
            <person name="Chen G."/>
            <person name="Cahoon E.B."/>
            <person name="Gedil M."/>
            <person name="Stanke M."/>
            <person name="Haas B.J."/>
            <person name="Wortman J.R."/>
            <person name="Fraser-Liggett C.M."/>
            <person name="Ravel J."/>
            <person name="Rabinowicz P.D."/>
        </authorList>
    </citation>
    <scope>NUCLEOTIDE SEQUENCE [LARGE SCALE GENOMIC DNA]</scope>
    <source>
        <strain evidence="3">cv. Hale</strain>
    </source>
</reference>
<feature type="compositionally biased region" description="Polar residues" evidence="1">
    <location>
        <begin position="112"/>
        <end position="122"/>
    </location>
</feature>
<proteinExistence type="predicted"/>
<protein>
    <submittedName>
        <fullName evidence="2">Uncharacterized protein</fullName>
    </submittedName>
</protein>
<accession>B9SBA7</accession>
<dbReference type="EMBL" id="EQ973912">
    <property type="protein sequence ID" value="EEF39115.1"/>
    <property type="molecule type" value="Genomic_DNA"/>
</dbReference>
<evidence type="ECO:0000313" key="3">
    <source>
        <dbReference type="Proteomes" id="UP000008311"/>
    </source>
</evidence>
<feature type="region of interest" description="Disordered" evidence="1">
    <location>
        <begin position="111"/>
        <end position="136"/>
    </location>
</feature>
<dbReference type="AlphaFoldDB" id="B9SBA7"/>
<keyword evidence="3" id="KW-1185">Reference proteome</keyword>
<organism evidence="2 3">
    <name type="scientific">Ricinus communis</name>
    <name type="common">Castor bean</name>
    <dbReference type="NCBI Taxonomy" id="3988"/>
    <lineage>
        <taxon>Eukaryota</taxon>
        <taxon>Viridiplantae</taxon>
        <taxon>Streptophyta</taxon>
        <taxon>Embryophyta</taxon>
        <taxon>Tracheophyta</taxon>
        <taxon>Spermatophyta</taxon>
        <taxon>Magnoliopsida</taxon>
        <taxon>eudicotyledons</taxon>
        <taxon>Gunneridae</taxon>
        <taxon>Pentapetalae</taxon>
        <taxon>rosids</taxon>
        <taxon>fabids</taxon>
        <taxon>Malpighiales</taxon>
        <taxon>Euphorbiaceae</taxon>
        <taxon>Acalyphoideae</taxon>
        <taxon>Acalypheae</taxon>
        <taxon>Ricinus</taxon>
    </lineage>
</organism>
<gene>
    <name evidence="2" type="ORF">RCOM_0650330</name>
</gene>